<dbReference type="Gene3D" id="3.30.420.10">
    <property type="entry name" value="Ribonuclease H-like superfamily/Ribonuclease H"/>
    <property type="match status" value="1"/>
</dbReference>
<reference evidence="7 8" key="1">
    <citation type="submission" date="2016-10" db="EMBL/GenBank/DDBJ databases">
        <authorList>
            <person name="de Groot N.N."/>
        </authorList>
    </citation>
    <scope>NUCLEOTIDE SEQUENCE [LARGE SCALE GENOMIC DNA]</scope>
    <source>
        <strain evidence="7 8">PYCC 4715</strain>
    </source>
</reference>
<dbReference type="InterPro" id="IPR012337">
    <property type="entry name" value="RNaseH-like_sf"/>
</dbReference>
<evidence type="ECO:0000259" key="6">
    <source>
        <dbReference type="SMART" id="SM00479"/>
    </source>
</evidence>
<dbReference type="GO" id="GO:0003676">
    <property type="term" value="F:nucleic acid binding"/>
    <property type="evidence" value="ECO:0007669"/>
    <property type="project" value="InterPro"/>
</dbReference>
<dbReference type="Pfam" id="PF00929">
    <property type="entry name" value="RNase_T"/>
    <property type="match status" value="1"/>
</dbReference>
<evidence type="ECO:0000313" key="7">
    <source>
        <dbReference type="EMBL" id="SGZ53721.1"/>
    </source>
</evidence>
<name>A0A1L0BQV5_9ASCO</name>
<feature type="region of interest" description="Disordered" evidence="5">
    <location>
        <begin position="215"/>
        <end position="254"/>
    </location>
</feature>
<feature type="domain" description="Exonuclease" evidence="6">
    <location>
        <begin position="33"/>
        <end position="210"/>
    </location>
</feature>
<dbReference type="FunFam" id="3.30.420.10:FF:000003">
    <property type="entry name" value="Oligoribonuclease"/>
    <property type="match status" value="1"/>
</dbReference>
<keyword evidence="3" id="KW-0378">Hydrolase</keyword>
<gene>
    <name evidence="7" type="ORF">SAMEA4029009_CIC11G00000005688</name>
</gene>
<proteinExistence type="inferred from homology"/>
<dbReference type="CDD" id="cd06135">
    <property type="entry name" value="Orn"/>
    <property type="match status" value="1"/>
</dbReference>
<dbReference type="Proteomes" id="UP000182259">
    <property type="component" value="Chromosome III"/>
</dbReference>
<accession>A0A1L0BQV5</accession>
<comment type="similarity">
    <text evidence="1">Belongs to the oligoribonuclease family.</text>
</comment>
<dbReference type="GO" id="GO:0000175">
    <property type="term" value="F:3'-5'-RNA exonuclease activity"/>
    <property type="evidence" value="ECO:0007669"/>
    <property type="project" value="InterPro"/>
</dbReference>
<dbReference type="EMBL" id="LT635766">
    <property type="protein sequence ID" value="SGZ53721.1"/>
    <property type="molecule type" value="Genomic_DNA"/>
</dbReference>
<dbReference type="PANTHER" id="PTHR11046:SF0">
    <property type="entry name" value="OLIGORIBONUCLEASE, MITOCHONDRIAL"/>
    <property type="match status" value="1"/>
</dbReference>
<keyword evidence="4" id="KW-0269">Exonuclease</keyword>
<dbReference type="NCBIfam" id="NF003765">
    <property type="entry name" value="PRK05359.1"/>
    <property type="match status" value="1"/>
</dbReference>
<organism evidence="7 8">
    <name type="scientific">Sungouiella intermedia</name>
    <dbReference type="NCBI Taxonomy" id="45354"/>
    <lineage>
        <taxon>Eukaryota</taxon>
        <taxon>Fungi</taxon>
        <taxon>Dikarya</taxon>
        <taxon>Ascomycota</taxon>
        <taxon>Saccharomycotina</taxon>
        <taxon>Pichiomycetes</taxon>
        <taxon>Metschnikowiaceae</taxon>
        <taxon>Sungouiella</taxon>
    </lineage>
</organism>
<dbReference type="GO" id="GO:0005739">
    <property type="term" value="C:mitochondrion"/>
    <property type="evidence" value="ECO:0007669"/>
    <property type="project" value="TreeGrafter"/>
</dbReference>
<evidence type="ECO:0000256" key="2">
    <source>
        <dbReference type="ARBA" id="ARBA00022722"/>
    </source>
</evidence>
<sequence length="300" mass="33755">MLQFLTSRLFRKPSPPIKSTPVKRKLQTAIYKPLVWIDCEMTGLDVSQDHIIEICCMITDGNLNLIDEVGYESTVFVPKKVLDNMNEWCVNQHGKSGLTAKVLANPQQTLAKVQEELLEYIQSYIPDPRTSLLAGNSVHMDKFFMMKEFPQVIDHLHYRLVDVSSIMEVGYRHNPALMKLFPKKQGSHTAKSDILESINQLRWYRDHYLRSDVPDGLKLPADSKAPRADESEAKQPPAKKQKKSQNVSSVSGVDNVRSYSQVAESVSSHKVTVAETVAETITVGEDGITVVEKIKITESS</sequence>
<dbReference type="AlphaFoldDB" id="A0A1L0BQV5"/>
<evidence type="ECO:0000256" key="4">
    <source>
        <dbReference type="ARBA" id="ARBA00022839"/>
    </source>
</evidence>
<dbReference type="InterPro" id="IPR022894">
    <property type="entry name" value="Oligoribonuclease"/>
</dbReference>
<protein>
    <submittedName>
        <fullName evidence="7">CIC11C00000005688</fullName>
    </submittedName>
</protein>
<dbReference type="PANTHER" id="PTHR11046">
    <property type="entry name" value="OLIGORIBONUCLEASE, MITOCHONDRIAL"/>
    <property type="match status" value="1"/>
</dbReference>
<dbReference type="InterPro" id="IPR013520">
    <property type="entry name" value="Ribonucl_H"/>
</dbReference>
<dbReference type="SMART" id="SM00479">
    <property type="entry name" value="EXOIII"/>
    <property type="match status" value="1"/>
</dbReference>
<feature type="compositionally biased region" description="Basic and acidic residues" evidence="5">
    <location>
        <begin position="224"/>
        <end position="233"/>
    </location>
</feature>
<dbReference type="InterPro" id="IPR036397">
    <property type="entry name" value="RNaseH_sf"/>
</dbReference>
<evidence type="ECO:0000313" key="8">
    <source>
        <dbReference type="Proteomes" id="UP000182259"/>
    </source>
</evidence>
<evidence type="ECO:0000256" key="3">
    <source>
        <dbReference type="ARBA" id="ARBA00022801"/>
    </source>
</evidence>
<dbReference type="SUPFAM" id="SSF53098">
    <property type="entry name" value="Ribonuclease H-like"/>
    <property type="match status" value="1"/>
</dbReference>
<evidence type="ECO:0000256" key="5">
    <source>
        <dbReference type="SAM" id="MobiDB-lite"/>
    </source>
</evidence>
<evidence type="ECO:0000256" key="1">
    <source>
        <dbReference type="ARBA" id="ARBA00009921"/>
    </source>
</evidence>
<keyword evidence="2" id="KW-0540">Nuclease</keyword>